<evidence type="ECO:0000313" key="1">
    <source>
        <dbReference type="EMBL" id="PWA34340.1"/>
    </source>
</evidence>
<dbReference type="PANTHER" id="PTHR32278">
    <property type="entry name" value="F-BOX DOMAIN-CONTAINING PROTEIN"/>
    <property type="match status" value="1"/>
</dbReference>
<accession>A0A2U1KC46</accession>
<comment type="caution">
    <text evidence="1">The sequence shown here is derived from an EMBL/GenBank/DDBJ whole genome shotgun (WGS) entry which is preliminary data.</text>
</comment>
<gene>
    <name evidence="1" type="ORF">CTI12_AA620090</name>
</gene>
<protein>
    <submittedName>
        <fullName evidence="1">Serine/threonine-protein kinase, active site protein</fullName>
    </submittedName>
</protein>
<dbReference type="GO" id="GO:0016301">
    <property type="term" value="F:kinase activity"/>
    <property type="evidence" value="ECO:0007669"/>
    <property type="project" value="UniProtKB-KW"/>
</dbReference>
<sequence length="338" mass="39308">MGKETLHAYFATWRDEDWMMIELGQFLNHKKDTNFEVLLESFSQYYSERNGIYIEGIEFRAIHDVNNEDSVKIEEVQQILESNTDIVQVQQLATDIYSEEISRRSANDDEAEKALSLNDVNEKKHLMLSAKDVLYDSSKVKCVKLFHLKPSEDPRFQEVIELLPRQVFSLKCKIQSQMLLPDADYMCYLVFKLSEKCHGLHCPVKVKDVLHWKNKEMGILYFRTPSPWNIHDNHWVPKKREDGWMEVIVWKFNSTSDLRKDYIPMHLKLIAYEGTMSGLIVGGLEIRPVGSMILQLCLHFSVGTDNRYGSGKWGEKVMGGSDIKALGISFYSFFMKKN</sequence>
<dbReference type="Pfam" id="PF14299">
    <property type="entry name" value="PP2"/>
    <property type="match status" value="1"/>
</dbReference>
<dbReference type="AlphaFoldDB" id="A0A2U1KC46"/>
<evidence type="ECO:0000313" key="2">
    <source>
        <dbReference type="Proteomes" id="UP000245207"/>
    </source>
</evidence>
<keyword evidence="1" id="KW-0418">Kinase</keyword>
<dbReference type="PANTHER" id="PTHR32278:SF149">
    <property type="entry name" value="PHLOEM PROTEIN"/>
    <property type="match status" value="1"/>
</dbReference>
<dbReference type="OrthoDB" id="1745877at2759"/>
<keyword evidence="2" id="KW-1185">Reference proteome</keyword>
<reference evidence="1 2" key="1">
    <citation type="journal article" date="2018" name="Mol. Plant">
        <title>The genome of Artemisia annua provides insight into the evolution of Asteraceae family and artemisinin biosynthesis.</title>
        <authorList>
            <person name="Shen Q."/>
            <person name="Zhang L."/>
            <person name="Liao Z."/>
            <person name="Wang S."/>
            <person name="Yan T."/>
            <person name="Shi P."/>
            <person name="Liu M."/>
            <person name="Fu X."/>
            <person name="Pan Q."/>
            <person name="Wang Y."/>
            <person name="Lv Z."/>
            <person name="Lu X."/>
            <person name="Zhang F."/>
            <person name="Jiang W."/>
            <person name="Ma Y."/>
            <person name="Chen M."/>
            <person name="Hao X."/>
            <person name="Li L."/>
            <person name="Tang Y."/>
            <person name="Lv G."/>
            <person name="Zhou Y."/>
            <person name="Sun X."/>
            <person name="Brodelius P.E."/>
            <person name="Rose J.K.C."/>
            <person name="Tang K."/>
        </authorList>
    </citation>
    <scope>NUCLEOTIDE SEQUENCE [LARGE SCALE GENOMIC DNA]</scope>
    <source>
        <strain evidence="2">cv. Huhao1</strain>
        <tissue evidence="1">Leaf</tissue>
    </source>
</reference>
<dbReference type="Proteomes" id="UP000245207">
    <property type="component" value="Unassembled WGS sequence"/>
</dbReference>
<proteinExistence type="predicted"/>
<organism evidence="1 2">
    <name type="scientific">Artemisia annua</name>
    <name type="common">Sweet wormwood</name>
    <dbReference type="NCBI Taxonomy" id="35608"/>
    <lineage>
        <taxon>Eukaryota</taxon>
        <taxon>Viridiplantae</taxon>
        <taxon>Streptophyta</taxon>
        <taxon>Embryophyta</taxon>
        <taxon>Tracheophyta</taxon>
        <taxon>Spermatophyta</taxon>
        <taxon>Magnoliopsida</taxon>
        <taxon>eudicotyledons</taxon>
        <taxon>Gunneridae</taxon>
        <taxon>Pentapetalae</taxon>
        <taxon>asterids</taxon>
        <taxon>campanulids</taxon>
        <taxon>Asterales</taxon>
        <taxon>Asteraceae</taxon>
        <taxon>Asteroideae</taxon>
        <taxon>Anthemideae</taxon>
        <taxon>Artemisiinae</taxon>
        <taxon>Artemisia</taxon>
    </lineage>
</organism>
<keyword evidence="1" id="KW-0808">Transferase</keyword>
<dbReference type="EMBL" id="PKPP01022960">
    <property type="protein sequence ID" value="PWA34340.1"/>
    <property type="molecule type" value="Genomic_DNA"/>
</dbReference>
<dbReference type="InterPro" id="IPR025886">
    <property type="entry name" value="PP2-like"/>
</dbReference>
<name>A0A2U1KC46_ARTAN</name>